<evidence type="ECO:0000313" key="4">
    <source>
        <dbReference type="EMBL" id="KIY73654.1"/>
    </source>
</evidence>
<dbReference type="AlphaFoldDB" id="A0A0D7BTZ7"/>
<dbReference type="Proteomes" id="UP000054007">
    <property type="component" value="Unassembled WGS sequence"/>
</dbReference>
<dbReference type="InterPro" id="IPR051477">
    <property type="entry name" value="Expansin_CellWall"/>
</dbReference>
<keyword evidence="1 3" id="KW-0732">Signal</keyword>
<feature type="region of interest" description="Disordered" evidence="2">
    <location>
        <begin position="68"/>
        <end position="131"/>
    </location>
</feature>
<dbReference type="SUPFAM" id="SSF50685">
    <property type="entry name" value="Barwin-like endoglucanases"/>
    <property type="match status" value="1"/>
</dbReference>
<name>A0A0D7BTZ7_9AGAR</name>
<evidence type="ECO:0000313" key="5">
    <source>
        <dbReference type="Proteomes" id="UP000054007"/>
    </source>
</evidence>
<dbReference type="CDD" id="cd22191">
    <property type="entry name" value="DPBB_RlpA_EXP_N-like"/>
    <property type="match status" value="1"/>
</dbReference>
<dbReference type="OrthoDB" id="406505at2759"/>
<keyword evidence="5" id="KW-1185">Reference proteome</keyword>
<proteinExistence type="predicted"/>
<dbReference type="STRING" id="1314674.A0A0D7BTZ7"/>
<evidence type="ECO:0000256" key="2">
    <source>
        <dbReference type="SAM" id="MobiDB-lite"/>
    </source>
</evidence>
<gene>
    <name evidence="4" type="ORF">CYLTODRAFT_365132</name>
</gene>
<dbReference type="InterPro" id="IPR036908">
    <property type="entry name" value="RlpA-like_sf"/>
</dbReference>
<feature type="compositionally biased region" description="Basic residues" evidence="2">
    <location>
        <begin position="90"/>
        <end position="118"/>
    </location>
</feature>
<evidence type="ECO:0008006" key="6">
    <source>
        <dbReference type="Google" id="ProtNLM"/>
    </source>
</evidence>
<dbReference type="PANTHER" id="PTHR31836:SF22">
    <property type="entry name" value="RLPA-LIKE PROTEIN DOUBLE-PSI BETA-BARREL DOMAIN-CONTAINING PROTEIN"/>
    <property type="match status" value="1"/>
</dbReference>
<evidence type="ECO:0000256" key="3">
    <source>
        <dbReference type="SAM" id="SignalP"/>
    </source>
</evidence>
<dbReference type="EMBL" id="KN880434">
    <property type="protein sequence ID" value="KIY73654.1"/>
    <property type="molecule type" value="Genomic_DNA"/>
</dbReference>
<feature type="signal peptide" evidence="3">
    <location>
        <begin position="1"/>
        <end position="25"/>
    </location>
</feature>
<dbReference type="Gene3D" id="2.40.40.10">
    <property type="entry name" value="RlpA-like domain"/>
    <property type="match status" value="1"/>
</dbReference>
<accession>A0A0D7BTZ7</accession>
<evidence type="ECO:0000256" key="1">
    <source>
        <dbReference type="ARBA" id="ARBA00022729"/>
    </source>
</evidence>
<feature type="chain" id="PRO_5002317405" description="RlpA-like protein double-psi beta-barrel domain-containing protein" evidence="3">
    <location>
        <begin position="26"/>
        <end position="275"/>
    </location>
</feature>
<sequence>MSRLTLFPSWLALVALALLCPAISAVSSGSRRAALYARYSNSHSLGKDYGFDPRDGWSSVNITDLGYKYESPDDDESDSTLSARDNKNHEKSKKKKQNNKNKNKNKKKKSKGGKKKHPVVTQAAPKKHKSSGIAAVGDIVKGAVDSVYKGLKGIGEQEEVKITWYTGQDLENPSCWPNTDWTPTDESFACALTLDGWHSKPECFSFLELCYSSEKCVFVRVVDSCAGCDPGSKHVDLTKAAFSKLVSIDDGVAQVKMRGATHPDEWFLDLWGPEK</sequence>
<protein>
    <recommendedName>
        <fullName evidence="6">RlpA-like protein double-psi beta-barrel domain-containing protein</fullName>
    </recommendedName>
</protein>
<organism evidence="4 5">
    <name type="scientific">Cylindrobasidium torrendii FP15055 ss-10</name>
    <dbReference type="NCBI Taxonomy" id="1314674"/>
    <lineage>
        <taxon>Eukaryota</taxon>
        <taxon>Fungi</taxon>
        <taxon>Dikarya</taxon>
        <taxon>Basidiomycota</taxon>
        <taxon>Agaricomycotina</taxon>
        <taxon>Agaricomycetes</taxon>
        <taxon>Agaricomycetidae</taxon>
        <taxon>Agaricales</taxon>
        <taxon>Marasmiineae</taxon>
        <taxon>Physalacriaceae</taxon>
        <taxon>Cylindrobasidium</taxon>
    </lineage>
</organism>
<dbReference type="PANTHER" id="PTHR31836">
    <property type="match status" value="1"/>
</dbReference>
<reference evidence="4 5" key="1">
    <citation type="journal article" date="2015" name="Fungal Genet. Biol.">
        <title>Evolution of novel wood decay mechanisms in Agaricales revealed by the genome sequences of Fistulina hepatica and Cylindrobasidium torrendii.</title>
        <authorList>
            <person name="Floudas D."/>
            <person name="Held B.W."/>
            <person name="Riley R."/>
            <person name="Nagy L.G."/>
            <person name="Koehler G."/>
            <person name="Ransdell A.S."/>
            <person name="Younus H."/>
            <person name="Chow J."/>
            <person name="Chiniquy J."/>
            <person name="Lipzen A."/>
            <person name="Tritt A."/>
            <person name="Sun H."/>
            <person name="Haridas S."/>
            <person name="LaButti K."/>
            <person name="Ohm R.A."/>
            <person name="Kues U."/>
            <person name="Blanchette R.A."/>
            <person name="Grigoriev I.V."/>
            <person name="Minto R.E."/>
            <person name="Hibbett D.S."/>
        </authorList>
    </citation>
    <scope>NUCLEOTIDE SEQUENCE [LARGE SCALE GENOMIC DNA]</scope>
    <source>
        <strain evidence="4 5">FP15055 ss-10</strain>
    </source>
</reference>